<evidence type="ECO:0000313" key="2">
    <source>
        <dbReference type="EMBL" id="THV64050.1"/>
    </source>
</evidence>
<evidence type="ECO:0000256" key="1">
    <source>
        <dbReference type="SAM" id="SignalP"/>
    </source>
</evidence>
<keyword evidence="1" id="KW-0732">Signal</keyword>
<feature type="chain" id="PRO_5020733319" description="F-box domain-containing protein" evidence="1">
    <location>
        <begin position="22"/>
        <end position="240"/>
    </location>
</feature>
<sequence>MYRARFLSRLAIMLAEMMVMAAPKLPTEQQIKHKTLIEQPVEQATNTVITEIVGQAETISDTMTRSTNLFDLPLEIRLMIYKEALPAHHTKVPTLLLCSLRIYQEASSLCTRVLSLEFFGGNYCHYPDFKTQAHRFQIVADRVKKASSTGVPIRFVIEVRCGGRHNSLAILQPVVNMIHSTPALQIDVVPHSSACMTCNDSGPGSGNQQKTVRQIKDLFDRVISDRENGFIRAAAYLAPS</sequence>
<organism evidence="2 3">
    <name type="scientific">Aureobasidium pullulans</name>
    <name type="common">Black yeast</name>
    <name type="synonym">Pullularia pullulans</name>
    <dbReference type="NCBI Taxonomy" id="5580"/>
    <lineage>
        <taxon>Eukaryota</taxon>
        <taxon>Fungi</taxon>
        <taxon>Dikarya</taxon>
        <taxon>Ascomycota</taxon>
        <taxon>Pezizomycotina</taxon>
        <taxon>Dothideomycetes</taxon>
        <taxon>Dothideomycetidae</taxon>
        <taxon>Dothideales</taxon>
        <taxon>Saccotheciaceae</taxon>
        <taxon>Aureobasidium</taxon>
    </lineage>
</organism>
<dbReference type="EMBL" id="QZAF01000952">
    <property type="protein sequence ID" value="THV64050.1"/>
    <property type="molecule type" value="Genomic_DNA"/>
</dbReference>
<gene>
    <name evidence="2" type="ORF">D6D28_10199</name>
</gene>
<dbReference type="AlphaFoldDB" id="A0A4S8RZN9"/>
<evidence type="ECO:0000313" key="3">
    <source>
        <dbReference type="Proteomes" id="UP000304951"/>
    </source>
</evidence>
<reference evidence="2 3" key="1">
    <citation type="submission" date="2018-10" db="EMBL/GenBank/DDBJ databases">
        <title>Fifty Aureobasidium pullulans genomes reveal a recombining polyextremotolerant generalist.</title>
        <authorList>
            <person name="Gostincar C."/>
            <person name="Turk M."/>
            <person name="Zajc J."/>
            <person name="Gunde-Cimerman N."/>
        </authorList>
    </citation>
    <scope>NUCLEOTIDE SEQUENCE [LARGE SCALE GENOMIC DNA]</scope>
    <source>
        <strain evidence="2 3">EXF-11900</strain>
    </source>
</reference>
<proteinExistence type="predicted"/>
<comment type="caution">
    <text evidence="2">The sequence shown here is derived from an EMBL/GenBank/DDBJ whole genome shotgun (WGS) entry which is preliminary data.</text>
</comment>
<evidence type="ECO:0008006" key="4">
    <source>
        <dbReference type="Google" id="ProtNLM"/>
    </source>
</evidence>
<feature type="signal peptide" evidence="1">
    <location>
        <begin position="1"/>
        <end position="21"/>
    </location>
</feature>
<dbReference type="Proteomes" id="UP000304951">
    <property type="component" value="Unassembled WGS sequence"/>
</dbReference>
<accession>A0A4S8RZN9</accession>
<protein>
    <recommendedName>
        <fullName evidence="4">F-box domain-containing protein</fullName>
    </recommendedName>
</protein>
<name>A0A4S8RZN9_AURPU</name>